<dbReference type="Pfam" id="PF00132">
    <property type="entry name" value="Hexapep"/>
    <property type="match status" value="1"/>
</dbReference>
<dbReference type="GO" id="GO:0016746">
    <property type="term" value="F:acyltransferase activity"/>
    <property type="evidence" value="ECO:0007669"/>
    <property type="project" value="UniProtKB-KW"/>
</dbReference>
<dbReference type="AlphaFoldDB" id="A0A2M9FX00"/>
<keyword evidence="1 4" id="KW-0808">Transferase</keyword>
<accession>A0A2M9FX00</accession>
<evidence type="ECO:0000313" key="5">
    <source>
        <dbReference type="Proteomes" id="UP000229498"/>
    </source>
</evidence>
<dbReference type="Proteomes" id="UP000229498">
    <property type="component" value="Unassembled WGS sequence"/>
</dbReference>
<dbReference type="InterPro" id="IPR051159">
    <property type="entry name" value="Hexapeptide_acetyltransf"/>
</dbReference>
<dbReference type="PANTHER" id="PTHR23416">
    <property type="entry name" value="SIALIC ACID SYNTHASE-RELATED"/>
    <property type="match status" value="1"/>
</dbReference>
<sequence>MEKVEIGANVMLAPRVYLLDVDHRFERRDIPISKQGYLVRPVRIEDDVWIGTGAVITKGVTIGRGAIIGANSVVTRDVPAYAIAAGVPAMVVKGRPE</sequence>
<comment type="caution">
    <text evidence="4">The sequence shown here is derived from an EMBL/GenBank/DDBJ whole genome shotgun (WGS) entry which is preliminary data.</text>
</comment>
<dbReference type="SUPFAM" id="SSF51161">
    <property type="entry name" value="Trimeric LpxA-like enzymes"/>
    <property type="match status" value="1"/>
</dbReference>
<organism evidence="4 5">
    <name type="scientific">Minwuia thermotolerans</name>
    <dbReference type="NCBI Taxonomy" id="2056226"/>
    <lineage>
        <taxon>Bacteria</taxon>
        <taxon>Pseudomonadati</taxon>
        <taxon>Pseudomonadota</taxon>
        <taxon>Alphaproteobacteria</taxon>
        <taxon>Minwuiales</taxon>
        <taxon>Minwuiaceae</taxon>
        <taxon>Minwuia</taxon>
    </lineage>
</organism>
<gene>
    <name evidence="4" type="ORF">CVT23_19320</name>
</gene>
<dbReference type="OrthoDB" id="9815592at2"/>
<evidence type="ECO:0000313" key="4">
    <source>
        <dbReference type="EMBL" id="PJK27986.1"/>
    </source>
</evidence>
<evidence type="ECO:0000256" key="3">
    <source>
        <dbReference type="ARBA" id="ARBA00023315"/>
    </source>
</evidence>
<dbReference type="PROSITE" id="PS00101">
    <property type="entry name" value="HEXAPEP_TRANSFERASES"/>
    <property type="match status" value="1"/>
</dbReference>
<evidence type="ECO:0000256" key="1">
    <source>
        <dbReference type="ARBA" id="ARBA00022679"/>
    </source>
</evidence>
<name>A0A2M9FX00_9PROT</name>
<reference evidence="4 5" key="1">
    <citation type="submission" date="2017-11" db="EMBL/GenBank/DDBJ databases">
        <title>Draft genome sequence of Rhizobiales bacterium SY3-13.</title>
        <authorList>
            <person name="Sun C."/>
        </authorList>
    </citation>
    <scope>NUCLEOTIDE SEQUENCE [LARGE SCALE GENOMIC DNA]</scope>
    <source>
        <strain evidence="4 5">SY3-13</strain>
    </source>
</reference>
<keyword evidence="2" id="KW-0677">Repeat</keyword>
<proteinExistence type="predicted"/>
<dbReference type="InterPro" id="IPR011004">
    <property type="entry name" value="Trimer_LpxA-like_sf"/>
</dbReference>
<keyword evidence="3 4" id="KW-0012">Acyltransferase</keyword>
<keyword evidence="5" id="KW-1185">Reference proteome</keyword>
<evidence type="ECO:0000256" key="2">
    <source>
        <dbReference type="ARBA" id="ARBA00022737"/>
    </source>
</evidence>
<dbReference type="InterPro" id="IPR001451">
    <property type="entry name" value="Hexapep"/>
</dbReference>
<dbReference type="Gene3D" id="2.160.10.10">
    <property type="entry name" value="Hexapeptide repeat proteins"/>
    <property type="match status" value="1"/>
</dbReference>
<dbReference type="EMBL" id="PHIG01000052">
    <property type="protein sequence ID" value="PJK27986.1"/>
    <property type="molecule type" value="Genomic_DNA"/>
</dbReference>
<dbReference type="InterPro" id="IPR018357">
    <property type="entry name" value="Hexapep_transf_CS"/>
</dbReference>
<dbReference type="PANTHER" id="PTHR23416:SF78">
    <property type="entry name" value="LIPOPOLYSACCHARIDE BIOSYNTHESIS O-ACETYL TRANSFERASE WBBJ-RELATED"/>
    <property type="match status" value="1"/>
</dbReference>
<dbReference type="CDD" id="cd04647">
    <property type="entry name" value="LbH_MAT_like"/>
    <property type="match status" value="1"/>
</dbReference>
<protein>
    <submittedName>
        <fullName evidence="4">Acyltransferase</fullName>
    </submittedName>
</protein>